<keyword evidence="4" id="KW-1185">Reference proteome</keyword>
<accession>A0A0C4EGL0</accession>
<dbReference type="OrthoDB" id="4521980at2759"/>
<evidence type="ECO:0000313" key="3">
    <source>
        <dbReference type="EnsemblFungi" id="MAPG_11970T0"/>
    </source>
</evidence>
<dbReference type="EMBL" id="ADBL01002995">
    <property type="status" value="NOT_ANNOTATED_CDS"/>
    <property type="molecule type" value="Genomic_DNA"/>
</dbReference>
<evidence type="ECO:0000256" key="1">
    <source>
        <dbReference type="SAM" id="MobiDB-lite"/>
    </source>
</evidence>
<proteinExistence type="predicted"/>
<dbReference type="VEuPathDB" id="FungiDB:MAPG_11970"/>
<reference evidence="3" key="4">
    <citation type="journal article" date="2015" name="G3 (Bethesda)">
        <title>Genome sequences of three phytopathogenic species of the Magnaporthaceae family of fungi.</title>
        <authorList>
            <person name="Okagaki L.H."/>
            <person name="Nunes C.C."/>
            <person name="Sailsbery J."/>
            <person name="Clay B."/>
            <person name="Brown D."/>
            <person name="John T."/>
            <person name="Oh Y."/>
            <person name="Young N."/>
            <person name="Fitzgerald M."/>
            <person name="Haas B.J."/>
            <person name="Zeng Q."/>
            <person name="Young S."/>
            <person name="Adiconis X."/>
            <person name="Fan L."/>
            <person name="Levin J.Z."/>
            <person name="Mitchell T.K."/>
            <person name="Okubara P.A."/>
            <person name="Farman M.L."/>
            <person name="Kohn L.M."/>
            <person name="Birren B."/>
            <person name="Ma L.-J."/>
            <person name="Dean R.A."/>
        </authorList>
    </citation>
    <scope>NUCLEOTIDE SEQUENCE</scope>
    <source>
        <strain evidence="3">ATCC 64411 / 73-15</strain>
    </source>
</reference>
<feature type="region of interest" description="Disordered" evidence="1">
    <location>
        <begin position="1"/>
        <end position="37"/>
    </location>
</feature>
<sequence>MGLSYEQAATDADVPRDTHDAVGDAGGVKPDSSSGSASGWLLGPVRGLSGPIPPLVAPKTVPWELELSATDFERLKTGFSPDDAEDRWIMFSEDPHPPNGDVTVKIIRIFSRVFWVLHLRRSGGSGAGTGAGGKVYALTWDQDVHGMDYSEQEAKREAVKFAKLIVDCDLDGLNE</sequence>
<protein>
    <submittedName>
        <fullName evidence="2 3">Uncharacterized protein</fullName>
    </submittedName>
</protein>
<dbReference type="eggNOG" id="ENOG502T3MJ">
    <property type="taxonomic scope" value="Eukaryota"/>
</dbReference>
<reference evidence="2" key="2">
    <citation type="submission" date="2010-05" db="EMBL/GenBank/DDBJ databases">
        <title>The Genome Sequence of Magnaporthe poae strain ATCC 64411.</title>
        <authorList>
            <consortium name="The Broad Institute Genome Sequencing Platform"/>
            <consortium name="Broad Institute Genome Sequencing Center for Infectious Disease"/>
            <person name="Ma L.-J."/>
            <person name="Dead R."/>
            <person name="Young S."/>
            <person name="Zeng Q."/>
            <person name="Koehrsen M."/>
            <person name="Alvarado L."/>
            <person name="Berlin A."/>
            <person name="Chapman S.B."/>
            <person name="Chen Z."/>
            <person name="Freedman E."/>
            <person name="Gellesch M."/>
            <person name="Goldberg J."/>
            <person name="Griggs A."/>
            <person name="Gujja S."/>
            <person name="Heilman E.R."/>
            <person name="Heiman D."/>
            <person name="Hepburn T."/>
            <person name="Howarth C."/>
            <person name="Jen D."/>
            <person name="Larson L."/>
            <person name="Mehta T."/>
            <person name="Neiman D."/>
            <person name="Pearson M."/>
            <person name="Roberts A."/>
            <person name="Saif S."/>
            <person name="Shea T."/>
            <person name="Shenoy N."/>
            <person name="Sisk P."/>
            <person name="Stolte C."/>
            <person name="Sykes S."/>
            <person name="Walk T."/>
            <person name="White J."/>
            <person name="Yandava C."/>
            <person name="Haas B."/>
            <person name="Nusbaum C."/>
            <person name="Birren B."/>
        </authorList>
    </citation>
    <scope>NUCLEOTIDE SEQUENCE</scope>
    <source>
        <strain evidence="2">ATCC 64411</strain>
    </source>
</reference>
<gene>
    <name evidence="2" type="ORF">MAPG_11970</name>
</gene>
<reference evidence="3" key="5">
    <citation type="submission" date="2015-06" db="UniProtKB">
        <authorList>
            <consortium name="EnsemblFungi"/>
        </authorList>
    </citation>
    <scope>IDENTIFICATION</scope>
    <source>
        <strain evidence="3">ATCC 64411</strain>
    </source>
</reference>
<organism evidence="3 4">
    <name type="scientific">Magnaporthiopsis poae (strain ATCC 64411 / 73-15)</name>
    <name type="common">Kentucky bluegrass fungus</name>
    <name type="synonym">Magnaporthe poae</name>
    <dbReference type="NCBI Taxonomy" id="644358"/>
    <lineage>
        <taxon>Eukaryota</taxon>
        <taxon>Fungi</taxon>
        <taxon>Dikarya</taxon>
        <taxon>Ascomycota</taxon>
        <taxon>Pezizomycotina</taxon>
        <taxon>Sordariomycetes</taxon>
        <taxon>Sordariomycetidae</taxon>
        <taxon>Magnaporthales</taxon>
        <taxon>Magnaporthaceae</taxon>
        <taxon>Magnaporthiopsis</taxon>
    </lineage>
</organism>
<reference evidence="4" key="1">
    <citation type="submission" date="2010-05" db="EMBL/GenBank/DDBJ databases">
        <title>The genome sequence of Magnaporthe poae strain ATCC 64411.</title>
        <authorList>
            <person name="Ma L.-J."/>
            <person name="Dead R."/>
            <person name="Young S."/>
            <person name="Zeng Q."/>
            <person name="Koehrsen M."/>
            <person name="Alvarado L."/>
            <person name="Berlin A."/>
            <person name="Chapman S.B."/>
            <person name="Chen Z."/>
            <person name="Freedman E."/>
            <person name="Gellesch M."/>
            <person name="Goldberg J."/>
            <person name="Griggs A."/>
            <person name="Gujja S."/>
            <person name="Heilman E.R."/>
            <person name="Heiman D."/>
            <person name="Hepburn T."/>
            <person name="Howarth C."/>
            <person name="Jen D."/>
            <person name="Larson L."/>
            <person name="Mehta T."/>
            <person name="Neiman D."/>
            <person name="Pearson M."/>
            <person name="Roberts A."/>
            <person name="Saif S."/>
            <person name="Shea T."/>
            <person name="Shenoy N."/>
            <person name="Sisk P."/>
            <person name="Stolte C."/>
            <person name="Sykes S."/>
            <person name="Walk T."/>
            <person name="White J."/>
            <person name="Yandava C."/>
            <person name="Haas B."/>
            <person name="Nusbaum C."/>
            <person name="Birren B."/>
        </authorList>
    </citation>
    <scope>NUCLEOTIDE SEQUENCE [LARGE SCALE GENOMIC DNA]</scope>
    <source>
        <strain evidence="4">ATCC 64411 / 73-15</strain>
    </source>
</reference>
<dbReference type="EMBL" id="GL877062">
    <property type="protein sequence ID" value="KLU93029.1"/>
    <property type="molecule type" value="Genomic_DNA"/>
</dbReference>
<name>A0A0C4EGL0_MAGP6</name>
<dbReference type="Proteomes" id="UP000011715">
    <property type="component" value="Unassembled WGS sequence"/>
</dbReference>
<reference evidence="2" key="3">
    <citation type="submission" date="2011-03" db="EMBL/GenBank/DDBJ databases">
        <title>Annotation of Magnaporthe poae ATCC 64411.</title>
        <authorList>
            <person name="Ma L.-J."/>
            <person name="Dead R."/>
            <person name="Young S.K."/>
            <person name="Zeng Q."/>
            <person name="Gargeya S."/>
            <person name="Fitzgerald M."/>
            <person name="Haas B."/>
            <person name="Abouelleil A."/>
            <person name="Alvarado L."/>
            <person name="Arachchi H.M."/>
            <person name="Berlin A."/>
            <person name="Brown A."/>
            <person name="Chapman S.B."/>
            <person name="Chen Z."/>
            <person name="Dunbar C."/>
            <person name="Freedman E."/>
            <person name="Gearin G."/>
            <person name="Gellesch M."/>
            <person name="Goldberg J."/>
            <person name="Griggs A."/>
            <person name="Gujja S."/>
            <person name="Heiman D."/>
            <person name="Howarth C."/>
            <person name="Larson L."/>
            <person name="Lui A."/>
            <person name="MacDonald P.J.P."/>
            <person name="Mehta T."/>
            <person name="Montmayeur A."/>
            <person name="Murphy C."/>
            <person name="Neiman D."/>
            <person name="Pearson M."/>
            <person name="Priest M."/>
            <person name="Roberts A."/>
            <person name="Saif S."/>
            <person name="Shea T."/>
            <person name="Shenoy N."/>
            <person name="Sisk P."/>
            <person name="Stolte C."/>
            <person name="Sykes S."/>
            <person name="Yandava C."/>
            <person name="Wortman J."/>
            <person name="Nusbaum C."/>
            <person name="Birren B."/>
        </authorList>
    </citation>
    <scope>NUCLEOTIDE SEQUENCE</scope>
    <source>
        <strain evidence="2">ATCC 64411</strain>
    </source>
</reference>
<dbReference type="EnsemblFungi" id="MAPG_11970T0">
    <property type="protein sequence ID" value="MAPG_11970T0"/>
    <property type="gene ID" value="MAPG_11970"/>
</dbReference>
<evidence type="ECO:0000313" key="2">
    <source>
        <dbReference type="EMBL" id="KLU93029.1"/>
    </source>
</evidence>
<dbReference type="AlphaFoldDB" id="A0A0C4EGL0"/>
<feature type="compositionally biased region" description="Basic and acidic residues" evidence="1">
    <location>
        <begin position="13"/>
        <end position="22"/>
    </location>
</feature>
<evidence type="ECO:0000313" key="4">
    <source>
        <dbReference type="Proteomes" id="UP000011715"/>
    </source>
</evidence>